<keyword evidence="3" id="KW-1185">Reference proteome</keyword>
<evidence type="ECO:0000313" key="3">
    <source>
        <dbReference type="Proteomes" id="UP000694553"/>
    </source>
</evidence>
<feature type="compositionally biased region" description="Low complexity" evidence="1">
    <location>
        <begin position="119"/>
        <end position="130"/>
    </location>
</feature>
<evidence type="ECO:0000256" key="1">
    <source>
        <dbReference type="SAM" id="MobiDB-lite"/>
    </source>
</evidence>
<reference evidence="2" key="2">
    <citation type="submission" date="2025-08" db="UniProtKB">
        <authorList>
            <consortium name="Ensembl"/>
        </authorList>
    </citation>
    <scope>IDENTIFICATION</scope>
</reference>
<evidence type="ECO:0000313" key="2">
    <source>
        <dbReference type="Ensembl" id="ENSCMUP00000013140.2"/>
    </source>
</evidence>
<feature type="compositionally biased region" description="Pro residues" evidence="1">
    <location>
        <begin position="1"/>
        <end position="14"/>
    </location>
</feature>
<feature type="compositionally biased region" description="Basic residues" evidence="1">
    <location>
        <begin position="84"/>
        <end position="95"/>
    </location>
</feature>
<gene>
    <name evidence="2" type="primary">FAM78B</name>
</gene>
<feature type="region of interest" description="Disordered" evidence="1">
    <location>
        <begin position="81"/>
        <end position="147"/>
    </location>
</feature>
<proteinExistence type="predicted"/>
<accession>A0A8C3GXI7</accession>
<sequence length="411" mass="45217">MSPCPGPPPSPPPRALAGTPRPALPHRRGAVPPLSVRPRRVPKDAAGAVRPRFPRYRVAPAPLPLPVPLPPVTHVVAAEPPARPAHRRARARLGRHTAAGEGRKRRGGSGAFALPAPVRAPCSGRRCAAGGRRRDRPPPRARGDGGSAAAMGCLQSVACKARVRREQIVVSDVSATIEPAATAIEESSPVVLRYRTPYFRASARVLMPPIARRHTWVVGWIQACNHMEFYNTYSDLGVSSWELPDLREGRVKAISDSDGVSYPWYGNTTETVTLVGPTNKISRFSVSMNDNFYPSVTWAVPVSNSNVPLLTRIKRDQSFTTWLVAMNTTTKEKIILQTIKWRMRVDIEVDPMQLLGQRARLVGRTQQEQPRILSRMEPIPPNALVKPNANDAQVLMWRPKRGQPIVVIPPK</sequence>
<dbReference type="InterPro" id="IPR029638">
    <property type="entry name" value="FAM78"/>
</dbReference>
<feature type="region of interest" description="Disordered" evidence="1">
    <location>
        <begin position="1"/>
        <end position="49"/>
    </location>
</feature>
<name>A0A8C3GXI7_CORMO</name>
<dbReference type="Ensembl" id="ENSCMUT00000014116.2">
    <property type="protein sequence ID" value="ENSCMUP00000013140.2"/>
    <property type="gene ID" value="ENSCMUG00000008260.2"/>
</dbReference>
<protein>
    <submittedName>
        <fullName evidence="2">Family with sequence similarity 78 member B</fullName>
    </submittedName>
</protein>
<dbReference type="AlphaFoldDB" id="A0A8C3GXI7"/>
<reference evidence="2" key="3">
    <citation type="submission" date="2025-09" db="UniProtKB">
        <authorList>
            <consortium name="Ensembl"/>
        </authorList>
    </citation>
    <scope>IDENTIFICATION</scope>
</reference>
<dbReference type="PANTHER" id="PTHR31655">
    <property type="entry name" value="PROTEIN FAM78A"/>
    <property type="match status" value="1"/>
</dbReference>
<reference evidence="3" key="1">
    <citation type="submission" date="2019-10" db="EMBL/GenBank/DDBJ databases">
        <title>Corvus moneduloides (New Caledonian crow) genome, bCorMon1, primary haplotype.</title>
        <authorList>
            <person name="Rutz C."/>
            <person name="Fungtammasan C."/>
            <person name="Mountcastle J."/>
            <person name="Formenti G."/>
            <person name="Chow W."/>
            <person name="Howe K."/>
            <person name="Steele M.P."/>
            <person name="Fernandes J."/>
            <person name="Gilbert M.T.P."/>
            <person name="Fedrigo O."/>
            <person name="Jarvis E.D."/>
            <person name="Gemmell N."/>
        </authorList>
    </citation>
    <scope>NUCLEOTIDE SEQUENCE [LARGE SCALE GENOMIC DNA]</scope>
</reference>
<dbReference type="OMA" id="ACKPRVR"/>
<dbReference type="PANTHER" id="PTHR31655:SF0">
    <property type="entry name" value="PROTEIN FAM78B"/>
    <property type="match status" value="1"/>
</dbReference>
<dbReference type="Proteomes" id="UP000694553">
    <property type="component" value="Unassembled WGS sequence"/>
</dbReference>
<organism evidence="2 3">
    <name type="scientific">Corvus moneduloides</name>
    <name type="common">New Caledonian crow</name>
    <dbReference type="NCBI Taxonomy" id="1196302"/>
    <lineage>
        <taxon>Eukaryota</taxon>
        <taxon>Metazoa</taxon>
        <taxon>Chordata</taxon>
        <taxon>Craniata</taxon>
        <taxon>Vertebrata</taxon>
        <taxon>Euteleostomi</taxon>
        <taxon>Archelosauria</taxon>
        <taxon>Archosauria</taxon>
        <taxon>Dinosauria</taxon>
        <taxon>Saurischia</taxon>
        <taxon>Theropoda</taxon>
        <taxon>Coelurosauria</taxon>
        <taxon>Aves</taxon>
        <taxon>Neognathae</taxon>
        <taxon>Neoaves</taxon>
        <taxon>Telluraves</taxon>
        <taxon>Australaves</taxon>
        <taxon>Passeriformes</taxon>
        <taxon>Corvoidea</taxon>
        <taxon>Corvidae</taxon>
        <taxon>Corvus</taxon>
    </lineage>
</organism>
<accession>A0A8U7N286</accession>